<reference evidence="2" key="1">
    <citation type="submission" date="2017-04" db="EMBL/GenBank/DDBJ databases">
        <title>Complete Genome Sequences of Twelve Strains of a Stable Defined Moderately Diverse Mouse Microbiota 2 (sDMDMm2).</title>
        <authorList>
            <person name="Uchimura Y."/>
            <person name="Wyss M."/>
            <person name="Brugiroux S."/>
            <person name="Limenitakis J.P."/>
            <person name="Stecher B."/>
            <person name="McCoy K.D."/>
            <person name="Macpherson A.J."/>
        </authorList>
    </citation>
    <scope>NUCLEOTIDE SEQUENCE</scope>
    <source>
        <strain evidence="2">YL58</strain>
    </source>
</reference>
<dbReference type="InterPro" id="IPR003848">
    <property type="entry name" value="DUF218"/>
</dbReference>
<dbReference type="GO" id="GO:0005886">
    <property type="term" value="C:plasma membrane"/>
    <property type="evidence" value="ECO:0007669"/>
    <property type="project" value="TreeGrafter"/>
</dbReference>
<dbReference type="Proteomes" id="UP000092574">
    <property type="component" value="Chromosome"/>
</dbReference>
<evidence type="ECO:0000313" key="3">
    <source>
        <dbReference type="Proteomes" id="UP000092574"/>
    </source>
</evidence>
<keyword evidence="3" id="KW-1185">Reference proteome</keyword>
<dbReference type="PANTHER" id="PTHR30336">
    <property type="entry name" value="INNER MEMBRANE PROTEIN, PROBABLE PERMEASE"/>
    <property type="match status" value="1"/>
</dbReference>
<dbReference type="KEGG" id="byl:A4V09_09885"/>
<dbReference type="STRING" id="1796616.A4V09_09885"/>
<dbReference type="Pfam" id="PF02698">
    <property type="entry name" value="DUF218"/>
    <property type="match status" value="1"/>
</dbReference>
<sequence>MFNKRFLNQMTEFIFVEQEPKPADIIFVPGGGFPQIAEKAAQLYREGFSTCVLPSGKYSILQGKFAGVQAKAEVYEGEYRTEWEFLKTVLVRNGVRACDVWREEKAAYTYENAIRSREVTDAAGLHVDRGIICCKPAHARRALLYYQLLYPDTELLVCPADDCDITRENWFLSEKGCETVLGEIARCGEQFHEIMKKMRDKEKKPSA</sequence>
<organism evidence="2 3">
    <name type="scientific">Blautia pseudococcoides</name>
    <dbReference type="NCBI Taxonomy" id="1796616"/>
    <lineage>
        <taxon>Bacteria</taxon>
        <taxon>Bacillati</taxon>
        <taxon>Bacillota</taxon>
        <taxon>Clostridia</taxon>
        <taxon>Lachnospirales</taxon>
        <taxon>Lachnospiraceae</taxon>
        <taxon>Blautia</taxon>
    </lineage>
</organism>
<dbReference type="OrthoDB" id="9782395at2"/>
<dbReference type="InterPro" id="IPR051599">
    <property type="entry name" value="Cell_Envelope_Assoc"/>
</dbReference>
<dbReference type="Gene3D" id="3.40.50.620">
    <property type="entry name" value="HUPs"/>
    <property type="match status" value="1"/>
</dbReference>
<protein>
    <recommendedName>
        <fullName evidence="1">DUF218 domain-containing protein</fullName>
    </recommendedName>
</protein>
<proteinExistence type="predicted"/>
<dbReference type="AlphaFoldDB" id="A0A1C7I8R4"/>
<accession>A0A1C7I8R4</accession>
<evidence type="ECO:0000259" key="1">
    <source>
        <dbReference type="Pfam" id="PF02698"/>
    </source>
</evidence>
<dbReference type="CDD" id="cd06259">
    <property type="entry name" value="YdcF-like"/>
    <property type="match status" value="1"/>
</dbReference>
<dbReference type="RefSeq" id="WP_065542223.1">
    <property type="nucleotide sequence ID" value="NZ_CP015405.2"/>
</dbReference>
<name>A0A1C7I8R4_9FIRM</name>
<gene>
    <name evidence="2" type="ORF">A4V09_09885</name>
</gene>
<dbReference type="InterPro" id="IPR014729">
    <property type="entry name" value="Rossmann-like_a/b/a_fold"/>
</dbReference>
<dbReference type="EMBL" id="CP015405">
    <property type="protein sequence ID" value="ANU76047.1"/>
    <property type="molecule type" value="Genomic_DNA"/>
</dbReference>
<evidence type="ECO:0000313" key="2">
    <source>
        <dbReference type="EMBL" id="ANU76047.1"/>
    </source>
</evidence>
<feature type="domain" description="DUF218" evidence="1">
    <location>
        <begin position="24"/>
        <end position="154"/>
    </location>
</feature>
<dbReference type="PANTHER" id="PTHR30336:SF20">
    <property type="entry name" value="DUF218 DOMAIN-CONTAINING PROTEIN"/>
    <property type="match status" value="1"/>
</dbReference>